<dbReference type="PROSITE" id="PS51257">
    <property type="entry name" value="PROKAR_LIPOPROTEIN"/>
    <property type="match status" value="1"/>
</dbReference>
<proteinExistence type="predicted"/>
<sequence length="511" mass="57755">MKRKNQIIALTLGILVVGCLAVFPIRTNADTTKQIMINDDDTETSTRDVVLEFNAPTGVTLMRVSESYSPAAISWSPYRQKIAWTLSRNEGTKTVFVQFRYRDGSTTEIYKDTITLVASDDTDTQKAVINGGETSTKSRKVTLSLTYNNGTEDVFISNTREFAAFNRYEPTAKIEWTLTKGGGEKTVYVQFMKANGDYQTVQDTIDYEEQPDEIPGGTIVRSPDSQMYYIGFDGQIHPFLHASVFHSWFDSISETKIRTVTNVELRQYQVGKSVCIRGGTWLVKFGNLPQMYAVELGCRLVPLLSDVEAQLIYGEQWRKRVVVLSEIESANYTILNRGVEDKDNDIIDKDNDGVDALTEDMYGSNDRLPDSDGDGLSDVEEIAVWFTDPIDSDTDNDGMRDKEQVLTEFLPGITKKEDRIGTGVYRYPGGLLIHSRDDDKYYMSHVDGFTYYMSRRTSDNIFTSNHFDTTFVVPSSPQLSFTVRSGWYVQPSAEVLMYPSLITTLENLYVL</sequence>
<gene>
    <name evidence="1" type="ORF">CO030_05175</name>
</gene>
<reference evidence="2" key="1">
    <citation type="submission" date="2017-09" db="EMBL/GenBank/DDBJ databases">
        <title>Depth-based differentiation of microbial function through sediment-hosted aquifers and enrichment of novel symbionts in the deep terrestrial subsurface.</title>
        <authorList>
            <person name="Probst A.J."/>
            <person name="Ladd B."/>
            <person name="Jarett J.K."/>
            <person name="Geller-Mcgrath D.E."/>
            <person name="Sieber C.M.K."/>
            <person name="Emerson J.B."/>
            <person name="Anantharaman K."/>
            <person name="Thomas B.C."/>
            <person name="Malmstrom R."/>
            <person name="Stieglmeier M."/>
            <person name="Klingl A."/>
            <person name="Woyke T."/>
            <person name="Ryan C.M."/>
            <person name="Banfield J.F."/>
        </authorList>
    </citation>
    <scope>NUCLEOTIDE SEQUENCE [LARGE SCALE GENOMIC DNA]</scope>
</reference>
<protein>
    <submittedName>
        <fullName evidence="1">Uncharacterized protein</fullName>
    </submittedName>
</protein>
<organism evidence="1 2">
    <name type="scientific">Candidatus Magasanikbacteria bacterium CG_4_9_14_0_2_um_filter_42_11</name>
    <dbReference type="NCBI Taxonomy" id="1974643"/>
    <lineage>
        <taxon>Bacteria</taxon>
        <taxon>Candidatus Magasanikiibacteriota</taxon>
    </lineage>
</organism>
<dbReference type="Proteomes" id="UP000231456">
    <property type="component" value="Unassembled WGS sequence"/>
</dbReference>
<accession>A0A2M8F8D9</accession>
<dbReference type="EMBL" id="PFRH01000154">
    <property type="protein sequence ID" value="PJC51995.1"/>
    <property type="molecule type" value="Genomic_DNA"/>
</dbReference>
<comment type="caution">
    <text evidence="1">The sequence shown here is derived from an EMBL/GenBank/DDBJ whole genome shotgun (WGS) entry which is preliminary data.</text>
</comment>
<name>A0A2M8F8D9_9BACT</name>
<evidence type="ECO:0000313" key="2">
    <source>
        <dbReference type="Proteomes" id="UP000231456"/>
    </source>
</evidence>
<evidence type="ECO:0000313" key="1">
    <source>
        <dbReference type="EMBL" id="PJC51995.1"/>
    </source>
</evidence>
<dbReference type="AlphaFoldDB" id="A0A2M8F8D9"/>